<evidence type="ECO:0000256" key="2">
    <source>
        <dbReference type="ARBA" id="ARBA00023125"/>
    </source>
</evidence>
<dbReference type="PATRIC" id="fig|1262666.3.peg.977"/>
<dbReference type="SUPFAM" id="SSF48498">
    <property type="entry name" value="Tetracyclin repressor-like, C-terminal domain"/>
    <property type="match status" value="1"/>
</dbReference>
<dbReference type="EMBL" id="AOSV01000007">
    <property type="protein sequence ID" value="EMG38140.1"/>
    <property type="molecule type" value="Genomic_DNA"/>
</dbReference>
<dbReference type="OrthoDB" id="9793734at2"/>
<keyword evidence="1" id="KW-0805">Transcription regulation</keyword>
<keyword evidence="2 4" id="KW-0238">DNA-binding</keyword>
<keyword evidence="3" id="KW-0804">Transcription</keyword>
<sequence length="194" mass="21388">MPKIDTKERILAAGAELVHSKGFNNTGIKEILDLAGVPKGSFYFYFPSKEAFGAELVEHYARSVGSTAMAVLRDGSLPPLERYRRFLLSFEEIFAEQGFSKGCPIGNLCQEMGDLSGTMRDKLAEVVDRMAGAVESVLREAVDAGEVSPDLDVAETARFLLAGWQGSILLAKVDKSLEPMRRFRRMALEKLLKP</sequence>
<dbReference type="InterPro" id="IPR011075">
    <property type="entry name" value="TetR_C"/>
</dbReference>
<accession>M5PVW7</accession>
<dbReference type="PRINTS" id="PR00455">
    <property type="entry name" value="HTHTETR"/>
</dbReference>
<name>M5PVW7_DESAF</name>
<feature type="domain" description="HTH tetR-type" evidence="5">
    <location>
        <begin position="4"/>
        <end position="64"/>
    </location>
</feature>
<dbReference type="AlphaFoldDB" id="M5PVW7"/>
<dbReference type="GO" id="GO:0003677">
    <property type="term" value="F:DNA binding"/>
    <property type="evidence" value="ECO:0007669"/>
    <property type="project" value="UniProtKB-UniRule"/>
</dbReference>
<dbReference type="InterPro" id="IPR001647">
    <property type="entry name" value="HTH_TetR"/>
</dbReference>
<dbReference type="InterPro" id="IPR036271">
    <property type="entry name" value="Tet_transcr_reg_TetR-rel_C_sf"/>
</dbReference>
<gene>
    <name evidence="6" type="ORF">PCS_00965</name>
</gene>
<evidence type="ECO:0000256" key="4">
    <source>
        <dbReference type="PROSITE-ProRule" id="PRU00335"/>
    </source>
</evidence>
<dbReference type="Gene3D" id="1.10.357.10">
    <property type="entry name" value="Tetracycline Repressor, domain 2"/>
    <property type="match status" value="1"/>
</dbReference>
<evidence type="ECO:0000259" key="5">
    <source>
        <dbReference type="PROSITE" id="PS50977"/>
    </source>
</evidence>
<proteinExistence type="predicted"/>
<organism evidence="6 7">
    <name type="scientific">Desulfocurvibacter africanus PCS</name>
    <dbReference type="NCBI Taxonomy" id="1262666"/>
    <lineage>
        <taxon>Bacteria</taxon>
        <taxon>Pseudomonadati</taxon>
        <taxon>Thermodesulfobacteriota</taxon>
        <taxon>Desulfovibrionia</taxon>
        <taxon>Desulfovibrionales</taxon>
        <taxon>Desulfovibrionaceae</taxon>
        <taxon>Desulfocurvibacter</taxon>
    </lineage>
</organism>
<feature type="DNA-binding region" description="H-T-H motif" evidence="4">
    <location>
        <begin position="27"/>
        <end position="46"/>
    </location>
</feature>
<dbReference type="SUPFAM" id="SSF46689">
    <property type="entry name" value="Homeodomain-like"/>
    <property type="match status" value="1"/>
</dbReference>
<dbReference type="PANTHER" id="PTHR47506">
    <property type="entry name" value="TRANSCRIPTIONAL REGULATORY PROTEIN"/>
    <property type="match status" value="1"/>
</dbReference>
<evidence type="ECO:0000256" key="3">
    <source>
        <dbReference type="ARBA" id="ARBA00023163"/>
    </source>
</evidence>
<protein>
    <submittedName>
        <fullName evidence="6">Transcriptional regulator, TetR family</fullName>
    </submittedName>
</protein>
<dbReference type="InterPro" id="IPR009057">
    <property type="entry name" value="Homeodomain-like_sf"/>
</dbReference>
<dbReference type="PANTHER" id="PTHR47506:SF6">
    <property type="entry name" value="HTH-TYPE TRANSCRIPTIONAL REPRESSOR NEMR"/>
    <property type="match status" value="1"/>
</dbReference>
<evidence type="ECO:0000256" key="1">
    <source>
        <dbReference type="ARBA" id="ARBA00023015"/>
    </source>
</evidence>
<dbReference type="Proteomes" id="UP000011922">
    <property type="component" value="Unassembled WGS sequence"/>
</dbReference>
<dbReference type="PROSITE" id="PS50977">
    <property type="entry name" value="HTH_TETR_2"/>
    <property type="match status" value="1"/>
</dbReference>
<dbReference type="Pfam" id="PF00440">
    <property type="entry name" value="TetR_N"/>
    <property type="match status" value="1"/>
</dbReference>
<comment type="caution">
    <text evidence="6">The sequence shown here is derived from an EMBL/GenBank/DDBJ whole genome shotgun (WGS) entry which is preliminary data.</text>
</comment>
<reference evidence="6 7" key="1">
    <citation type="journal article" date="2013" name="Genome Announc.">
        <title>Draft Genome Sequence for Desulfovibrio africanus Strain PCS.</title>
        <authorList>
            <person name="Brown S.D."/>
            <person name="Utturkar S.M."/>
            <person name="Arkin A.P."/>
            <person name="Deutschbauer A.M."/>
            <person name="Elias D.A."/>
            <person name="Hazen T.C."/>
            <person name="Chakraborty R."/>
        </authorList>
    </citation>
    <scope>NUCLEOTIDE SEQUENCE [LARGE SCALE GENOMIC DNA]</scope>
    <source>
        <strain evidence="6 7">PCS</strain>
    </source>
</reference>
<dbReference type="RefSeq" id="WP_005984563.1">
    <property type="nucleotide sequence ID" value="NZ_AOSV01000007.1"/>
</dbReference>
<dbReference type="Pfam" id="PF16925">
    <property type="entry name" value="TetR_C_13"/>
    <property type="match status" value="1"/>
</dbReference>
<evidence type="ECO:0000313" key="6">
    <source>
        <dbReference type="EMBL" id="EMG38140.1"/>
    </source>
</evidence>
<evidence type="ECO:0000313" key="7">
    <source>
        <dbReference type="Proteomes" id="UP000011922"/>
    </source>
</evidence>